<comment type="caution">
    <text evidence="2">The sequence shown here is derived from an EMBL/GenBank/DDBJ whole genome shotgun (WGS) entry which is preliminary data.</text>
</comment>
<dbReference type="CDD" id="cd00882">
    <property type="entry name" value="Ras_like_GTPase"/>
    <property type="match status" value="1"/>
</dbReference>
<dbReference type="EMBL" id="JBHTLT010000027">
    <property type="protein sequence ID" value="MFD1204551.1"/>
    <property type="molecule type" value="Genomic_DNA"/>
</dbReference>
<gene>
    <name evidence="2" type="ORF">ACFQ38_05425</name>
</gene>
<dbReference type="PANTHER" id="PTHR40453">
    <property type="entry name" value="PROTEIN YOEF"/>
    <property type="match status" value="1"/>
</dbReference>
<dbReference type="SUPFAM" id="SSF52540">
    <property type="entry name" value="P-loop containing nucleoside triphosphate hydrolases"/>
    <property type="match status" value="1"/>
</dbReference>
<reference evidence="3" key="1">
    <citation type="journal article" date="2019" name="Int. J. Syst. Evol. Microbiol.">
        <title>The Global Catalogue of Microorganisms (GCM) 10K type strain sequencing project: providing services to taxonomists for standard genome sequencing and annotation.</title>
        <authorList>
            <consortium name="The Broad Institute Genomics Platform"/>
            <consortium name="The Broad Institute Genome Sequencing Center for Infectious Disease"/>
            <person name="Wu L."/>
            <person name="Ma J."/>
        </authorList>
    </citation>
    <scope>NUCLEOTIDE SEQUENCE [LARGE SCALE GENOMIC DNA]</scope>
    <source>
        <strain evidence="3">CCUG 53915</strain>
    </source>
</reference>
<dbReference type="Pfam" id="PF10662">
    <property type="entry name" value="PduV-EutP"/>
    <property type="match status" value="1"/>
</dbReference>
<sequence length="169" mass="18445">MQNKAMLIGAVGAGKSTLTNALLDKQTDAVKTQALVYNDWIVDTPGEYTENPLFYKNIMATALEVTHIFYLQDATNSKTIFPPGFSSGIPKLPIGVVTKSDHPDADVERAVRMLQDVIHRGPIVITSSVAGTGINHLKELIKINNMAELQKYVTEASDEQLKFIGSNSL</sequence>
<keyword evidence="1" id="KW-0547">Nucleotide-binding</keyword>
<dbReference type="Proteomes" id="UP001597231">
    <property type="component" value="Unassembled WGS sequence"/>
</dbReference>
<dbReference type="PANTHER" id="PTHR40453:SF1">
    <property type="entry name" value="PROTEIN YOEF"/>
    <property type="match status" value="1"/>
</dbReference>
<keyword evidence="3" id="KW-1185">Reference proteome</keyword>
<dbReference type="PIRSF" id="PIRSF036409">
    <property type="entry name" value="EutP_PduV"/>
    <property type="match status" value="1"/>
</dbReference>
<dbReference type="RefSeq" id="WP_336823544.1">
    <property type="nucleotide sequence ID" value="NZ_JBHTLT010000027.1"/>
</dbReference>
<comment type="similarity">
    <text evidence="1">Belongs to the EutP/PduV family.</text>
</comment>
<proteinExistence type="inferred from homology"/>
<dbReference type="InterPro" id="IPR027417">
    <property type="entry name" value="P-loop_NTPase"/>
</dbReference>
<protein>
    <submittedName>
        <fullName evidence="2">EutP/PduV family microcompartment system protein</fullName>
    </submittedName>
</protein>
<accession>A0ABW3TUV1</accession>
<organism evidence="2 3">
    <name type="scientific">Sporosarcina contaminans</name>
    <dbReference type="NCBI Taxonomy" id="633403"/>
    <lineage>
        <taxon>Bacteria</taxon>
        <taxon>Bacillati</taxon>
        <taxon>Bacillota</taxon>
        <taxon>Bacilli</taxon>
        <taxon>Bacillales</taxon>
        <taxon>Caryophanaceae</taxon>
        <taxon>Sporosarcina</taxon>
    </lineage>
</organism>
<dbReference type="InterPro" id="IPR012381">
    <property type="entry name" value="EutP_PduV"/>
</dbReference>
<evidence type="ECO:0000313" key="2">
    <source>
        <dbReference type="EMBL" id="MFD1204551.1"/>
    </source>
</evidence>
<name>A0ABW3TUV1_9BACL</name>
<dbReference type="Gene3D" id="3.40.50.300">
    <property type="entry name" value="P-loop containing nucleotide triphosphate hydrolases"/>
    <property type="match status" value="1"/>
</dbReference>
<evidence type="ECO:0000313" key="3">
    <source>
        <dbReference type="Proteomes" id="UP001597231"/>
    </source>
</evidence>
<evidence type="ECO:0000256" key="1">
    <source>
        <dbReference type="PIRNR" id="PIRNR036409"/>
    </source>
</evidence>